<evidence type="ECO:0000256" key="1">
    <source>
        <dbReference type="SAM" id="Phobius"/>
    </source>
</evidence>
<keyword evidence="1" id="KW-0472">Membrane</keyword>
<dbReference type="AlphaFoldDB" id="A0A372LHT1"/>
<comment type="caution">
    <text evidence="2">The sequence shown here is derived from an EMBL/GenBank/DDBJ whole genome shotgun (WGS) entry which is preliminary data.</text>
</comment>
<dbReference type="OrthoDB" id="916275at2"/>
<dbReference type="Gene3D" id="3.20.20.80">
    <property type="entry name" value="Glycosidases"/>
    <property type="match status" value="1"/>
</dbReference>
<evidence type="ECO:0000313" key="3">
    <source>
        <dbReference type="Proteomes" id="UP000262939"/>
    </source>
</evidence>
<dbReference type="Proteomes" id="UP000262939">
    <property type="component" value="Unassembled WGS sequence"/>
</dbReference>
<gene>
    <name evidence="2" type="ORF">D0466_08360</name>
</gene>
<name>A0A372LHT1_9BACI</name>
<evidence type="ECO:0000313" key="2">
    <source>
        <dbReference type="EMBL" id="RFU65865.1"/>
    </source>
</evidence>
<feature type="transmembrane region" description="Helical" evidence="1">
    <location>
        <begin position="12"/>
        <end position="29"/>
    </location>
</feature>
<dbReference type="EMBL" id="QVTD01000003">
    <property type="protein sequence ID" value="RFU65865.1"/>
    <property type="molecule type" value="Genomic_DNA"/>
</dbReference>
<keyword evidence="1" id="KW-0812">Transmembrane</keyword>
<keyword evidence="3" id="KW-1185">Reference proteome</keyword>
<proteinExistence type="predicted"/>
<dbReference type="SUPFAM" id="SSF51445">
    <property type="entry name" value="(Trans)glycosidases"/>
    <property type="match status" value="1"/>
</dbReference>
<organism evidence="2 3">
    <name type="scientific">Peribacillus glennii</name>
    <dbReference type="NCBI Taxonomy" id="2303991"/>
    <lineage>
        <taxon>Bacteria</taxon>
        <taxon>Bacillati</taxon>
        <taxon>Bacillota</taxon>
        <taxon>Bacilli</taxon>
        <taxon>Bacillales</taxon>
        <taxon>Bacillaceae</taxon>
        <taxon>Peribacillus</taxon>
    </lineage>
</organism>
<evidence type="ECO:0008006" key="4">
    <source>
        <dbReference type="Google" id="ProtNLM"/>
    </source>
</evidence>
<sequence>MKKISKSEWKFISLIMLTLAVLTSPFWLWRLTPEQKLNVLIVDKTVPDTSYREHKGFTWLLNNGRYVKPDGTAFSESRDYVGYQPAGKQEKEMPDSLKEYELIYLTDQYGVYEDDFSTNDSENRSRKVFGGLTADEVTKLKNGLQSSGHKTMIAEFNAFASPTGSTAREQMSNLLNVDWTGWTGRYFEHLENNEVPDWLKKNYLKSNGKKWGFSGPGLVFIHQDGFVAVVSKKEITDEGLLFSLTDSGEDLLKTKLQSKYKYWFDIISPRNPDEIKAEYRLPIGKHAAARLKSLGIPQTFPAIIHHRNAKYTTYYLAGDFADEKEVPEIYQTKGLNEWKRYIGAKNSFYWTAYMPMMNAILERGLHKTEAQEKIEIKKVNGLAINSNTGNKYLQILKNGKWQNVLVKGVNMGIAKPNSFPGETAIKKDEYFRWFKQIGDMNANAIRVYTLHPPGFYEALYEYNQTAKKPLYVFHGIWINEEELVSEQNVFSEKQTKEFHNDIKQIVDAVHGNAIISPRAGHAAGAYNKDISKYVLGYILGIEWDPEVVQQSNHKNSDVKTFDGKYFKTENATPFENWLAGMMDFTARYEAGQYKWQHSMSFTNWVTTDLLNHPAEPSKKEDMVSINPNHIKKKDTFQAGMFASYHIYPYYPDFLNYEKKYVNYVDHQGKKNNYEGYLHDMIQVHEMPVLVAEFGVPASRGLTHQNPFGLDQGFHSEKEQGDINNRLFQSIVHEGYAGGLVFTWQDEWFKRTWNTMDFDNPDRRPFWSNVQTNEQHFGLLAFEPGNRGHAMNTDGNVADWKMNNIPPFYESADSDSLLKNMYVTSDEAYVHIRLDHRKPVDWNENKTLVLFDTISGQGQKKINLKGIPLITSNNGIDFVLTLNGPKQSKLLVDSYYDSFYYQYAESVNMIPKAPYASKKNNGRFHPIRLALNKAMTIPSTNENIPFQEYETGALKYGNGNPDSKDYDSLTDISISKNKQTVEIRIPWALLNIKDPSLKEAMGDLWKDGLGSTTKIAGIKIAAVAADDEGLPAILPENKKGQFTISEFKRYTWNEWEQARYFERLKDSYYIMKDAYKNASVKEE</sequence>
<dbReference type="InterPro" id="IPR017853">
    <property type="entry name" value="GH"/>
</dbReference>
<protein>
    <recommendedName>
        <fullName evidence="4">Family 2 glycosyl transferase</fullName>
    </recommendedName>
</protein>
<keyword evidence="1" id="KW-1133">Transmembrane helix</keyword>
<reference evidence="2 3" key="1">
    <citation type="submission" date="2018-08" db="EMBL/GenBank/DDBJ databases">
        <title>Bacillus chawlae sp. nov., Bacillus glennii sp. nov., and Bacillus saganii sp. nov. Isolated from the Vehicle Assembly Building at Kennedy Space Center where the Viking Spacecraft were Assembled.</title>
        <authorList>
            <person name="Seuylemezian A."/>
            <person name="Vaishampayan P."/>
        </authorList>
    </citation>
    <scope>NUCLEOTIDE SEQUENCE [LARGE SCALE GENOMIC DNA]</scope>
    <source>
        <strain evidence="2 3">V44-8</strain>
    </source>
</reference>
<dbReference type="RefSeq" id="WP_117322035.1">
    <property type="nucleotide sequence ID" value="NZ_QVTD01000003.1"/>
</dbReference>
<accession>A0A372LHT1</accession>